<dbReference type="RefSeq" id="WP_154535572.1">
    <property type="nucleotide sequence ID" value="NZ_VUNG01000068.1"/>
</dbReference>
<reference evidence="8 9" key="1">
    <citation type="submission" date="2019-08" db="EMBL/GenBank/DDBJ databases">
        <title>In-depth cultivation of the pig gut microbiome towards novel bacterial diversity and tailored functional studies.</title>
        <authorList>
            <person name="Wylensek D."/>
            <person name="Hitch T.C.A."/>
            <person name="Clavel T."/>
        </authorList>
    </citation>
    <scope>NUCLEOTIDE SEQUENCE [LARGE SCALE GENOMIC DNA]</scope>
    <source>
        <strain evidence="8 9">LKV-178-WT-2A</strain>
    </source>
</reference>
<dbReference type="AlphaFoldDB" id="A0A7K0KJ71"/>
<evidence type="ECO:0000256" key="4">
    <source>
        <dbReference type="ARBA" id="ARBA00022989"/>
    </source>
</evidence>
<dbReference type="Pfam" id="PF04024">
    <property type="entry name" value="PspC"/>
    <property type="match status" value="1"/>
</dbReference>
<evidence type="ECO:0000256" key="3">
    <source>
        <dbReference type="ARBA" id="ARBA00022692"/>
    </source>
</evidence>
<organism evidence="8 9">
    <name type="scientific">Hallella mizrahii</name>
    <dbReference type="NCBI Taxonomy" id="2606637"/>
    <lineage>
        <taxon>Bacteria</taxon>
        <taxon>Pseudomonadati</taxon>
        <taxon>Bacteroidota</taxon>
        <taxon>Bacteroidia</taxon>
        <taxon>Bacteroidales</taxon>
        <taxon>Prevotellaceae</taxon>
        <taxon>Hallella</taxon>
    </lineage>
</organism>
<feature type="domain" description="Phage shock protein PspC N-terminal" evidence="7">
    <location>
        <begin position="5"/>
        <end position="62"/>
    </location>
</feature>
<dbReference type="Proteomes" id="UP000438914">
    <property type="component" value="Unassembled WGS sequence"/>
</dbReference>
<evidence type="ECO:0000313" key="8">
    <source>
        <dbReference type="EMBL" id="MST85976.1"/>
    </source>
</evidence>
<dbReference type="PANTHER" id="PTHR33885">
    <property type="entry name" value="PHAGE SHOCK PROTEIN C"/>
    <property type="match status" value="1"/>
</dbReference>
<dbReference type="InterPro" id="IPR052027">
    <property type="entry name" value="PspC"/>
</dbReference>
<dbReference type="EMBL" id="VUNG01000068">
    <property type="protein sequence ID" value="MST85976.1"/>
    <property type="molecule type" value="Genomic_DNA"/>
</dbReference>
<keyword evidence="3 6" id="KW-0812">Transmembrane</keyword>
<evidence type="ECO:0000256" key="5">
    <source>
        <dbReference type="ARBA" id="ARBA00023136"/>
    </source>
</evidence>
<proteinExistence type="predicted"/>
<evidence type="ECO:0000256" key="6">
    <source>
        <dbReference type="SAM" id="Phobius"/>
    </source>
</evidence>
<gene>
    <name evidence="8" type="ORF">FYJ73_15115</name>
</gene>
<evidence type="ECO:0000259" key="7">
    <source>
        <dbReference type="Pfam" id="PF04024"/>
    </source>
</evidence>
<evidence type="ECO:0000313" key="9">
    <source>
        <dbReference type="Proteomes" id="UP000438914"/>
    </source>
</evidence>
<keyword evidence="4 6" id="KW-1133">Transmembrane helix</keyword>
<comment type="caution">
    <text evidence="8">The sequence shown here is derived from an EMBL/GenBank/DDBJ whole genome shotgun (WGS) entry which is preliminary data.</text>
</comment>
<protein>
    <submittedName>
        <fullName evidence="8">PspC domain-containing protein</fullName>
    </submittedName>
</protein>
<evidence type="ECO:0000256" key="1">
    <source>
        <dbReference type="ARBA" id="ARBA00004162"/>
    </source>
</evidence>
<name>A0A7K0KJ71_9BACT</name>
<keyword evidence="5 6" id="KW-0472">Membrane</keyword>
<evidence type="ECO:0000256" key="2">
    <source>
        <dbReference type="ARBA" id="ARBA00022475"/>
    </source>
</evidence>
<keyword evidence="9" id="KW-1185">Reference proteome</keyword>
<sequence>MNTGKRLMRSMSDRWLAGVCSGIANYFGWDVAILRLVYLLLTLCTAFSGIIIYIILWICMPEDNN</sequence>
<comment type="subcellular location">
    <subcellularLocation>
        <location evidence="1">Cell membrane</location>
        <topology evidence="1">Single-pass membrane protein</topology>
    </subcellularLocation>
</comment>
<dbReference type="PANTHER" id="PTHR33885:SF3">
    <property type="entry name" value="PHAGE SHOCK PROTEIN C"/>
    <property type="match status" value="1"/>
</dbReference>
<dbReference type="InterPro" id="IPR007168">
    <property type="entry name" value="Phageshock_PspC_N"/>
</dbReference>
<feature type="transmembrane region" description="Helical" evidence="6">
    <location>
        <begin position="35"/>
        <end position="59"/>
    </location>
</feature>
<accession>A0A7K0KJ71</accession>
<dbReference type="GO" id="GO:0005886">
    <property type="term" value="C:plasma membrane"/>
    <property type="evidence" value="ECO:0007669"/>
    <property type="project" value="UniProtKB-SubCell"/>
</dbReference>
<keyword evidence="2" id="KW-1003">Cell membrane</keyword>